<name>A0A6C0HB22_9ZZZZ</name>
<reference evidence="4" key="1">
    <citation type="journal article" date="2020" name="Nature">
        <title>Giant virus diversity and host interactions through global metagenomics.</title>
        <authorList>
            <person name="Schulz F."/>
            <person name="Roux S."/>
            <person name="Paez-Espino D."/>
            <person name="Jungbluth S."/>
            <person name="Walsh D.A."/>
            <person name="Denef V.J."/>
            <person name="McMahon K.D."/>
            <person name="Konstantinidis K.T."/>
            <person name="Eloe-Fadrosh E.A."/>
            <person name="Kyrpides N.C."/>
            <person name="Woyke T."/>
        </authorList>
    </citation>
    <scope>NUCLEOTIDE SEQUENCE</scope>
    <source>
        <strain evidence="4">GVMAG-M-3300023179-90</strain>
    </source>
</reference>
<protein>
    <recommendedName>
        <fullName evidence="3">Ubiquitin-like protease family profile domain-containing protein</fullName>
    </recommendedName>
</protein>
<dbReference type="GO" id="GO:0044423">
    <property type="term" value="C:virion component"/>
    <property type="evidence" value="ECO:0007669"/>
    <property type="project" value="UniProtKB-KW"/>
</dbReference>
<keyword evidence="1" id="KW-0645">Protease</keyword>
<dbReference type="GO" id="GO:0006508">
    <property type="term" value="P:proteolysis"/>
    <property type="evidence" value="ECO:0007669"/>
    <property type="project" value="UniProtKB-KW"/>
</dbReference>
<keyword evidence="2" id="KW-0378">Hydrolase</keyword>
<evidence type="ECO:0000259" key="3">
    <source>
        <dbReference type="PROSITE" id="PS50600"/>
    </source>
</evidence>
<accession>A0A6C0HB22</accession>
<dbReference type="EMBL" id="MN739920">
    <property type="protein sequence ID" value="QHT77577.1"/>
    <property type="molecule type" value="Genomic_DNA"/>
</dbReference>
<dbReference type="Gene3D" id="3.40.395.10">
    <property type="entry name" value="Adenoviral Proteinase, Chain A"/>
    <property type="match status" value="1"/>
</dbReference>
<dbReference type="GO" id="GO:0008234">
    <property type="term" value="F:cysteine-type peptidase activity"/>
    <property type="evidence" value="ECO:0007669"/>
    <property type="project" value="InterPro"/>
</dbReference>
<dbReference type="InterPro" id="IPR003653">
    <property type="entry name" value="Peptidase_C48_C"/>
</dbReference>
<feature type="domain" description="Ubiquitin-like protease family profile" evidence="3">
    <location>
        <begin position="73"/>
        <end position="298"/>
    </location>
</feature>
<dbReference type="AlphaFoldDB" id="A0A6C0HB22"/>
<sequence>MGNGKFSHKYKKMKQTFRNKDKKVKWRRNITSKHQPTTNTNNTILDKDFKKLNCSPIVQGETPVKDSCIPDDILIRIRNEYNKDHPNNQILSTHLTDIWHELKKRLNCKTEKCWLNELDNDVLERKLKQNLFAPEEPPEWKHNPDEWLSNYDIAAVLRQYSQSNKYKYFAFIEPTTIDFDDRPSDMDGNCVDNNLCEFKLDEYIKNKKSKIAVVFNLDKHNESGSHWVSLFIDLDEKFIMYFDSAGDDIKEEFEIFVNRVLKQAEELGIILEYDKKHVQHQRGNTECGMYSLYFIITLLTGETDRGVHLKGYKEKYNFFKNKKLRIPDKFVFDLRKKYFNSGGSQ</sequence>
<dbReference type="InterPro" id="IPR038765">
    <property type="entry name" value="Papain-like_cys_pep_sf"/>
</dbReference>
<evidence type="ECO:0000256" key="1">
    <source>
        <dbReference type="ARBA" id="ARBA00022670"/>
    </source>
</evidence>
<dbReference type="SUPFAM" id="SSF54001">
    <property type="entry name" value="Cysteine proteinases"/>
    <property type="match status" value="1"/>
</dbReference>
<dbReference type="PROSITE" id="PS50600">
    <property type="entry name" value="ULP_PROTEASE"/>
    <property type="match status" value="1"/>
</dbReference>
<proteinExistence type="predicted"/>
<evidence type="ECO:0000256" key="2">
    <source>
        <dbReference type="ARBA" id="ARBA00022801"/>
    </source>
</evidence>
<evidence type="ECO:0000313" key="4">
    <source>
        <dbReference type="EMBL" id="QHT77577.1"/>
    </source>
</evidence>
<dbReference type="Pfam" id="PF02902">
    <property type="entry name" value="Peptidase_C48"/>
    <property type="match status" value="1"/>
</dbReference>
<organism evidence="4">
    <name type="scientific">viral metagenome</name>
    <dbReference type="NCBI Taxonomy" id="1070528"/>
    <lineage>
        <taxon>unclassified sequences</taxon>
        <taxon>metagenomes</taxon>
        <taxon>organismal metagenomes</taxon>
    </lineage>
</organism>